<proteinExistence type="predicted"/>
<dbReference type="GO" id="GO:0008270">
    <property type="term" value="F:zinc ion binding"/>
    <property type="evidence" value="ECO:0007669"/>
    <property type="project" value="UniProtKB-KW"/>
</dbReference>
<dbReference type="InterPro" id="IPR000571">
    <property type="entry name" value="Znf_CCCH"/>
</dbReference>
<keyword evidence="1" id="KW-0862">Zinc</keyword>
<dbReference type="EMBL" id="ML996703">
    <property type="protein sequence ID" value="KAF2397596.1"/>
    <property type="molecule type" value="Genomic_DNA"/>
</dbReference>
<dbReference type="Gene3D" id="3.30.1370.210">
    <property type="match status" value="1"/>
</dbReference>
<reference evidence="4" key="1">
    <citation type="journal article" date="2020" name="Stud. Mycol.">
        <title>101 Dothideomycetes genomes: a test case for predicting lifestyles and emergence of pathogens.</title>
        <authorList>
            <person name="Haridas S."/>
            <person name="Albert R."/>
            <person name="Binder M."/>
            <person name="Bloem J."/>
            <person name="Labutti K."/>
            <person name="Salamov A."/>
            <person name="Andreopoulos B."/>
            <person name="Baker S."/>
            <person name="Barry K."/>
            <person name="Bills G."/>
            <person name="Bluhm B."/>
            <person name="Cannon C."/>
            <person name="Castanera R."/>
            <person name="Culley D."/>
            <person name="Daum C."/>
            <person name="Ezra D."/>
            <person name="Gonzalez J."/>
            <person name="Henrissat B."/>
            <person name="Kuo A."/>
            <person name="Liang C."/>
            <person name="Lipzen A."/>
            <person name="Lutzoni F."/>
            <person name="Magnuson J."/>
            <person name="Mondo S."/>
            <person name="Nolan M."/>
            <person name="Ohm R."/>
            <person name="Pangilinan J."/>
            <person name="Park H.-J."/>
            <person name="Ramirez L."/>
            <person name="Alfaro M."/>
            <person name="Sun H."/>
            <person name="Tritt A."/>
            <person name="Yoshinaga Y."/>
            <person name="Zwiers L.-H."/>
            <person name="Turgeon B."/>
            <person name="Goodwin S."/>
            <person name="Spatafora J."/>
            <person name="Crous P."/>
            <person name="Grigoriev I."/>
        </authorList>
    </citation>
    <scope>NUCLEOTIDE SEQUENCE</scope>
    <source>
        <strain evidence="4">CBS 262.69</strain>
    </source>
</reference>
<evidence type="ECO:0000313" key="5">
    <source>
        <dbReference type="Proteomes" id="UP000799640"/>
    </source>
</evidence>
<feature type="domain" description="C3H1-type" evidence="3">
    <location>
        <begin position="526"/>
        <end position="553"/>
    </location>
</feature>
<feature type="zinc finger region" description="C3H1-type" evidence="1">
    <location>
        <begin position="526"/>
        <end position="553"/>
    </location>
</feature>
<gene>
    <name evidence="4" type="ORF">EJ06DRAFT_559140</name>
</gene>
<feature type="compositionally biased region" description="Gly residues" evidence="2">
    <location>
        <begin position="62"/>
        <end position="71"/>
    </location>
</feature>
<dbReference type="OrthoDB" id="273070at2759"/>
<feature type="region of interest" description="Disordered" evidence="2">
    <location>
        <begin position="385"/>
        <end position="410"/>
    </location>
</feature>
<feature type="compositionally biased region" description="Low complexity" evidence="2">
    <location>
        <begin position="50"/>
        <end position="61"/>
    </location>
</feature>
<name>A0A6G1HP04_9PEZI</name>
<dbReference type="InterPro" id="IPR019496">
    <property type="entry name" value="NUFIP1_cons_dom"/>
</dbReference>
<feature type="region of interest" description="Disordered" evidence="2">
    <location>
        <begin position="487"/>
        <end position="517"/>
    </location>
</feature>
<protein>
    <recommendedName>
        <fullName evidence="3">C3H1-type domain-containing protein</fullName>
    </recommendedName>
</protein>
<feature type="compositionally biased region" description="Polar residues" evidence="2">
    <location>
        <begin position="129"/>
        <end position="166"/>
    </location>
</feature>
<accession>A0A6G1HP04</accession>
<keyword evidence="1" id="KW-0479">Metal-binding</keyword>
<dbReference type="Proteomes" id="UP000799640">
    <property type="component" value="Unassembled WGS sequence"/>
</dbReference>
<sequence length="605" mass="64503">MSGQFNFPPPPPPPSNNQQTLHPPYHGQGLSNGYPSQVGGRNYTQVDNLNHQFGQQRTQQRFGGGGRGRGGYHNSNNRGGGRSYGSQNPGQGRGGPSQNLSQGHPSYNGNAAAAGPLQGPYHHGYPAPVQSSLPTSGYGQQWQQPISGPAQSSYTAPLTQTPNSRQYPPASYGYQVAQSAPLHGLPVSGYGMPAAAVPPATGQQPQQLPMMGPPIRWGFQGGQPPQHTPPQQPFRGGYRNRPRGNRPAQSQQPHTETKPISVPSVPNFATLSLPPKPPALASSSDKPKKKKRRKGNQLGLTPKGDAQQDVDEEIDEEEAFKASGKSAIELMQPNGVSVSLSTSEDVAAFIAQRRKNYPTAAKVEAKKAFAEAEAQKRKADRAAAKAKAKQQKAQKASEAQIAATQPADAIPEDPKLRIEYLRKQLRLAEEAAAGNSTTWTATAANGEAHADASAAAQASNGTGAPCDLMAALEKSLGYVREDHAAPDVNPALDSLGSTSTSSTDTTEDEQGGPTKRRVQHAAKRARGEVPLCKNFLKSGRCRWKNCKFIHESANAGTGSDAASQVPPQNPKKRKLYDMLVEQDRKHVYRLGVQAVKFLGSTGFLS</sequence>
<feature type="compositionally biased region" description="Polar residues" evidence="2">
    <location>
        <begin position="96"/>
        <end position="109"/>
    </location>
</feature>
<evidence type="ECO:0000256" key="2">
    <source>
        <dbReference type="SAM" id="MobiDB-lite"/>
    </source>
</evidence>
<keyword evidence="1" id="KW-0863">Zinc-finger</keyword>
<evidence type="ECO:0000256" key="1">
    <source>
        <dbReference type="PROSITE-ProRule" id="PRU00723"/>
    </source>
</evidence>
<evidence type="ECO:0000313" key="4">
    <source>
        <dbReference type="EMBL" id="KAF2397596.1"/>
    </source>
</evidence>
<organism evidence="4 5">
    <name type="scientific">Trichodelitschia bisporula</name>
    <dbReference type="NCBI Taxonomy" id="703511"/>
    <lineage>
        <taxon>Eukaryota</taxon>
        <taxon>Fungi</taxon>
        <taxon>Dikarya</taxon>
        <taxon>Ascomycota</taxon>
        <taxon>Pezizomycotina</taxon>
        <taxon>Dothideomycetes</taxon>
        <taxon>Dothideomycetes incertae sedis</taxon>
        <taxon>Phaeotrichales</taxon>
        <taxon>Phaeotrichaceae</taxon>
        <taxon>Trichodelitschia</taxon>
    </lineage>
</organism>
<feature type="compositionally biased region" description="Low complexity" evidence="2">
    <location>
        <begin position="393"/>
        <end position="403"/>
    </location>
</feature>
<feature type="compositionally biased region" description="Low complexity" evidence="2">
    <location>
        <begin position="492"/>
        <end position="504"/>
    </location>
</feature>
<feature type="compositionally biased region" description="Acidic residues" evidence="2">
    <location>
        <begin position="308"/>
        <end position="318"/>
    </location>
</feature>
<dbReference type="AlphaFoldDB" id="A0A6G1HP04"/>
<evidence type="ECO:0000259" key="3">
    <source>
        <dbReference type="PROSITE" id="PS50103"/>
    </source>
</evidence>
<keyword evidence="5" id="KW-1185">Reference proteome</keyword>
<dbReference type="PROSITE" id="PS50103">
    <property type="entry name" value="ZF_C3H1"/>
    <property type="match status" value="1"/>
</dbReference>
<feature type="region of interest" description="Disordered" evidence="2">
    <location>
        <begin position="1"/>
        <end position="172"/>
    </location>
</feature>
<feature type="region of interest" description="Disordered" evidence="2">
    <location>
        <begin position="196"/>
        <end position="318"/>
    </location>
</feature>
<feature type="compositionally biased region" description="Low complexity" evidence="2">
    <location>
        <begin position="202"/>
        <end position="214"/>
    </location>
</feature>
<dbReference type="Pfam" id="PF10453">
    <property type="entry name" value="NUFIP1"/>
    <property type="match status" value="1"/>
</dbReference>